<dbReference type="InterPro" id="IPR000683">
    <property type="entry name" value="Gfo/Idh/MocA-like_OxRdtase_N"/>
</dbReference>
<keyword evidence="5" id="KW-1185">Reference proteome</keyword>
<protein>
    <recommendedName>
        <fullName evidence="6">Oxidoreductase domain protein</fullName>
    </recommendedName>
</protein>
<evidence type="ECO:0000259" key="2">
    <source>
        <dbReference type="Pfam" id="PF01408"/>
    </source>
</evidence>
<dbReference type="InterPro" id="IPR055170">
    <property type="entry name" value="GFO_IDH_MocA-like_dom"/>
</dbReference>
<feature type="domain" description="Gfo/Idh/MocA-like oxidoreductase N-terminal" evidence="2">
    <location>
        <begin position="2"/>
        <end position="121"/>
    </location>
</feature>
<gene>
    <name evidence="4" type="ORF">PROAA_320073</name>
</gene>
<dbReference type="SUPFAM" id="SSF51735">
    <property type="entry name" value="NAD(P)-binding Rossmann-fold domains"/>
    <property type="match status" value="1"/>
</dbReference>
<evidence type="ECO:0000313" key="5">
    <source>
        <dbReference type="Proteomes" id="UP000199600"/>
    </source>
</evidence>
<evidence type="ECO:0000313" key="4">
    <source>
        <dbReference type="EMBL" id="SBT09441.1"/>
    </source>
</evidence>
<dbReference type="EMBL" id="FLQY01000246">
    <property type="protein sequence ID" value="SBT09441.1"/>
    <property type="molecule type" value="Genomic_DNA"/>
</dbReference>
<accession>A0A1A8XXK4</accession>
<sequence length="356" mass="38223">MIRVGIAGMGYGANVHLPAFVDLPDVIVTALADGGSGRARRISDNQGLKAKVFDSGDALVGWAGVDAVSIAVPALYQSELVRAALASGKHVLCEKPFGSGLEDISGLDRIARRNGLTTALGYEFRYDNALRQMIDLVRAGQIGCVSRIDVTWLVATGLNPARTWSWRHDIDSAGGVLVDWCCHVIDYAHAVVGESIRELWCSTATRVRQRPDGLGGFKPATAPDSCDMHCIFENGAMGRFAVSNAEPAGIGHRIEVYGDRGCVRFHHAPPFTSDTKQLTLQLAGDGETVLTIADSIDSADHRIDGFRQLAADFVSVVSGKDRSPILPSFADGEAVWRVLDAARLSVAERRMVAVRN</sequence>
<evidence type="ECO:0008006" key="6">
    <source>
        <dbReference type="Google" id="ProtNLM"/>
    </source>
</evidence>
<organism evidence="4 5">
    <name type="scientific">Candidatus Propionivibrio aalborgensis</name>
    <dbReference type="NCBI Taxonomy" id="1860101"/>
    <lineage>
        <taxon>Bacteria</taxon>
        <taxon>Pseudomonadati</taxon>
        <taxon>Pseudomonadota</taxon>
        <taxon>Betaproteobacteria</taxon>
        <taxon>Rhodocyclales</taxon>
        <taxon>Rhodocyclaceae</taxon>
        <taxon>Propionivibrio</taxon>
    </lineage>
</organism>
<evidence type="ECO:0000256" key="1">
    <source>
        <dbReference type="ARBA" id="ARBA00023002"/>
    </source>
</evidence>
<dbReference type="Gene3D" id="3.30.360.10">
    <property type="entry name" value="Dihydrodipicolinate Reductase, domain 2"/>
    <property type="match status" value="1"/>
</dbReference>
<dbReference type="Pfam" id="PF22725">
    <property type="entry name" value="GFO_IDH_MocA_C3"/>
    <property type="match status" value="1"/>
</dbReference>
<name>A0A1A8XXK4_9RHOO</name>
<proteinExistence type="predicted"/>
<dbReference type="SUPFAM" id="SSF55347">
    <property type="entry name" value="Glyceraldehyde-3-phosphate dehydrogenase-like, C-terminal domain"/>
    <property type="match status" value="1"/>
</dbReference>
<dbReference type="Gene3D" id="3.40.50.720">
    <property type="entry name" value="NAD(P)-binding Rossmann-like Domain"/>
    <property type="match status" value="1"/>
</dbReference>
<dbReference type="PANTHER" id="PTHR43818">
    <property type="entry name" value="BCDNA.GH03377"/>
    <property type="match status" value="1"/>
</dbReference>
<dbReference type="Proteomes" id="UP000199600">
    <property type="component" value="Unassembled WGS sequence"/>
</dbReference>
<reference evidence="4 5" key="1">
    <citation type="submission" date="2016-06" db="EMBL/GenBank/DDBJ databases">
        <authorList>
            <person name="Kjaerup R.B."/>
            <person name="Dalgaard T.S."/>
            <person name="Juul-Madsen H.R."/>
        </authorList>
    </citation>
    <scope>NUCLEOTIDE SEQUENCE [LARGE SCALE GENOMIC DNA]</scope>
    <source>
        <strain evidence="4">2</strain>
    </source>
</reference>
<dbReference type="InterPro" id="IPR036291">
    <property type="entry name" value="NAD(P)-bd_dom_sf"/>
</dbReference>
<dbReference type="RefSeq" id="WP_186411598.1">
    <property type="nucleotide sequence ID" value="NZ_FLQY01000246.1"/>
</dbReference>
<evidence type="ECO:0000259" key="3">
    <source>
        <dbReference type="Pfam" id="PF22725"/>
    </source>
</evidence>
<dbReference type="GO" id="GO:0000166">
    <property type="term" value="F:nucleotide binding"/>
    <property type="evidence" value="ECO:0007669"/>
    <property type="project" value="InterPro"/>
</dbReference>
<dbReference type="InterPro" id="IPR050463">
    <property type="entry name" value="Gfo/Idh/MocA_oxidrdct_glycsds"/>
</dbReference>
<feature type="domain" description="GFO/IDH/MocA-like oxidoreductase" evidence="3">
    <location>
        <begin position="131"/>
        <end position="263"/>
    </location>
</feature>
<keyword evidence="1" id="KW-0560">Oxidoreductase</keyword>
<dbReference type="Pfam" id="PF01408">
    <property type="entry name" value="GFO_IDH_MocA"/>
    <property type="match status" value="1"/>
</dbReference>
<dbReference type="AlphaFoldDB" id="A0A1A8XXK4"/>
<dbReference type="PANTHER" id="PTHR43818:SF11">
    <property type="entry name" value="BCDNA.GH03377"/>
    <property type="match status" value="1"/>
</dbReference>
<dbReference type="GO" id="GO:0016491">
    <property type="term" value="F:oxidoreductase activity"/>
    <property type="evidence" value="ECO:0007669"/>
    <property type="project" value="UniProtKB-KW"/>
</dbReference>